<organism evidence="1 2">
    <name type="scientific">Flavobacterium soyae</name>
    <dbReference type="NCBI Taxonomy" id="2903098"/>
    <lineage>
        <taxon>Bacteria</taxon>
        <taxon>Pseudomonadati</taxon>
        <taxon>Bacteroidota</taxon>
        <taxon>Flavobacteriia</taxon>
        <taxon>Flavobacteriales</taxon>
        <taxon>Flavobacteriaceae</taxon>
        <taxon>Flavobacterium</taxon>
    </lineage>
</organism>
<dbReference type="Proteomes" id="UP001623852">
    <property type="component" value="Chromosome"/>
</dbReference>
<accession>A0ABZ2UCJ3</accession>
<name>A0ABZ2UCJ3_9FLAO</name>
<sequence length="67" mass="7816">MHNKKQFPKSCDETSGGDSYLSSRYLLNANIHLERFRTFIEFQSSLANSKIYPSPVDENELNFHQAY</sequence>
<keyword evidence="2" id="KW-1185">Reference proteome</keyword>
<reference evidence="1 2" key="1">
    <citation type="submission" date="2024-03" db="EMBL/GenBank/DDBJ databases">
        <title>Flavobacterium soyae.</title>
        <authorList>
            <person name="Zheng W."/>
        </authorList>
    </citation>
    <scope>NUCLEOTIDE SEQUENCE [LARGE SCALE GENOMIC DNA]</scope>
    <source>
        <strain evidence="1 2">55</strain>
    </source>
</reference>
<dbReference type="EMBL" id="CP150845">
    <property type="protein sequence ID" value="WYZ19112.1"/>
    <property type="molecule type" value="Genomic_DNA"/>
</dbReference>
<protein>
    <submittedName>
        <fullName evidence="1">Uncharacterized protein</fullName>
    </submittedName>
</protein>
<proteinExistence type="predicted"/>
<dbReference type="RefSeq" id="WP_406843845.1">
    <property type="nucleotide sequence ID" value="NZ_CP150845.1"/>
</dbReference>
<evidence type="ECO:0000313" key="1">
    <source>
        <dbReference type="EMBL" id="WYZ19112.1"/>
    </source>
</evidence>
<evidence type="ECO:0000313" key="2">
    <source>
        <dbReference type="Proteomes" id="UP001623852"/>
    </source>
</evidence>
<gene>
    <name evidence="1" type="ORF">AABD74_18320</name>
</gene>